<dbReference type="EMBL" id="GG697333">
    <property type="protein sequence ID" value="EFQ26021.1"/>
    <property type="molecule type" value="Genomic_DNA"/>
</dbReference>
<dbReference type="OrthoDB" id="3598281at2759"/>
<dbReference type="Proteomes" id="UP000008782">
    <property type="component" value="Unassembled WGS sequence"/>
</dbReference>
<reference evidence="5" key="1">
    <citation type="journal article" date="2012" name="Nat. Genet.">
        <title>Lifestyle transitions in plant pathogenic Colletotrichum fungi deciphered by genome and transcriptome analyses.</title>
        <authorList>
            <person name="O'Connell R.J."/>
            <person name="Thon M.R."/>
            <person name="Hacquard S."/>
            <person name="Amyotte S.G."/>
            <person name="Kleemann J."/>
            <person name="Torres M.F."/>
            <person name="Damm U."/>
            <person name="Buiate E.A."/>
            <person name="Epstein L."/>
            <person name="Alkan N."/>
            <person name="Altmueller J."/>
            <person name="Alvarado-Balderrama L."/>
            <person name="Bauser C.A."/>
            <person name="Becker C."/>
            <person name="Birren B.W."/>
            <person name="Chen Z."/>
            <person name="Choi J."/>
            <person name="Crouch J.A."/>
            <person name="Duvick J.P."/>
            <person name="Farman M.A."/>
            <person name="Gan P."/>
            <person name="Heiman D."/>
            <person name="Henrissat B."/>
            <person name="Howard R.J."/>
            <person name="Kabbage M."/>
            <person name="Koch C."/>
            <person name="Kracher B."/>
            <person name="Kubo Y."/>
            <person name="Law A.D."/>
            <person name="Lebrun M.-H."/>
            <person name="Lee Y.-H."/>
            <person name="Miyara I."/>
            <person name="Moore N."/>
            <person name="Neumann U."/>
            <person name="Nordstroem K."/>
            <person name="Panaccione D.G."/>
            <person name="Panstruga R."/>
            <person name="Place M."/>
            <person name="Proctor R.H."/>
            <person name="Prusky D."/>
            <person name="Rech G."/>
            <person name="Reinhardt R."/>
            <person name="Rollins J.A."/>
            <person name="Rounsley S."/>
            <person name="Schardl C.L."/>
            <person name="Schwartz D.C."/>
            <person name="Shenoy N."/>
            <person name="Shirasu K."/>
            <person name="Sikhakolli U.R."/>
            <person name="Stueber K."/>
            <person name="Sukno S.A."/>
            <person name="Sweigard J.A."/>
            <person name="Takano Y."/>
            <person name="Takahara H."/>
            <person name="Trail F."/>
            <person name="van der Does H.C."/>
            <person name="Voll L.M."/>
            <person name="Will I."/>
            <person name="Young S."/>
            <person name="Zeng Q."/>
            <person name="Zhang J."/>
            <person name="Zhou S."/>
            <person name="Dickman M.B."/>
            <person name="Schulze-Lefert P."/>
            <person name="Ver Loren van Themaat E."/>
            <person name="Ma L.-J."/>
            <person name="Vaillancourt L.J."/>
        </authorList>
    </citation>
    <scope>NUCLEOTIDE SEQUENCE [LARGE SCALE GENOMIC DNA]</scope>
    <source>
        <strain evidence="5">M1.001 / M2 / FGSC 10212</strain>
    </source>
</reference>
<dbReference type="Pfam" id="PF00350">
    <property type="entry name" value="Dynamin_N"/>
    <property type="match status" value="1"/>
</dbReference>
<organism evidence="5">
    <name type="scientific">Colletotrichum graminicola (strain M1.001 / M2 / FGSC 10212)</name>
    <name type="common">Maize anthracnose fungus</name>
    <name type="synonym">Glomerella graminicola</name>
    <dbReference type="NCBI Taxonomy" id="645133"/>
    <lineage>
        <taxon>Eukaryota</taxon>
        <taxon>Fungi</taxon>
        <taxon>Dikarya</taxon>
        <taxon>Ascomycota</taxon>
        <taxon>Pezizomycotina</taxon>
        <taxon>Sordariomycetes</taxon>
        <taxon>Hypocreomycetidae</taxon>
        <taxon>Glomerellales</taxon>
        <taxon>Glomerellaceae</taxon>
        <taxon>Colletotrichum</taxon>
        <taxon>Colletotrichum graminicola species complex</taxon>
    </lineage>
</organism>
<dbReference type="Gene3D" id="3.40.50.300">
    <property type="entry name" value="P-loop containing nucleotide triphosphate hydrolases"/>
    <property type="match status" value="1"/>
</dbReference>
<feature type="coiled-coil region" evidence="1">
    <location>
        <begin position="151"/>
        <end position="178"/>
    </location>
</feature>
<keyword evidence="1" id="KW-0175">Coiled coil</keyword>
<dbReference type="STRING" id="645133.E3Q4K6"/>
<evidence type="ECO:0000256" key="2">
    <source>
        <dbReference type="SAM" id="MobiDB-lite"/>
    </source>
</evidence>
<sequence length="944" mass="106957">MTDAPQPVLHDNAERVKAKEEAREIGLDLLRKIKILLHKDPVGRSLERLEDWNENLGKVPGHTITQRVQRHINANHGPDILEVNIKSREILVGVVGETGLGKSSLINALLECSIVPTSNSEACTATVCIFGWNSDITDGKIFKGKITFKSRETVEVELDALKTELADLEDTRTAQKENPDPEYNDRCAQATRQVKNVASWSGHTEEFIRKSSPEQIIRKSAAFSSIFRNGRGDKSDKTFKPLKAASRQSFVDLLTPYVASSTGKLSGTQYWPLVEQVEIFLRSEILRHGIKLVDLPGVMDALESRAQIARDYFEHLEKRIVVTPATRAADNRAAAELILSEQQTLVLDMNDMLKADSLCVAITKIDDIDCDSAENEFPTNDIRRICFELKEREEREEDFSDEDDDHNRHDDVYQTGKKRQRGNDALTRRVRQRSESVEPGDGNDYSGVRTEVLKSMLKALCIQERNAQLKQKVEDNLLAAKKKGSKSRANSDTLTEVFPVSSKAFRSFKRSSKRCGIEGFPDRESTGIPNLRSWIDQVSLDYREEWVDGDIHHLQVLFDAADGWNQGDDLLTTKLTVNEKKKVDDEINRLSTNLKQRVNNRIRGNIQKNLAALKPLRNTPLKRKSVARKTAKEEPELALAASLLGRAVSAWESKNPRANVLAKSRHEKTHWATYRACVRRNGAPFNRPARNGQPESTIHWMDDVSHAFWQAHFVSWTFQFMRPIPVIKGRVRGSGLTVFNAWLQRILEDKELPQSFRDLLKANAFKLNHLFEKYIADVRARVNEFQVTSRQKRASLQKAMAGCMRPGFEAAIQHKGKGFMAKQMETVHTHASAVGYSMFETVRNDLEKKLADDIKQLSADIAKYWTGEKKGCGTLIKEEMTRLSKRLCGRNDKQTTSGEISIETKNQLSGIISAWRSEWHRVSIRLPAPTLPLEEFESTDAEED</sequence>
<gene>
    <name evidence="4" type="ORF">GLRG_01165</name>
</gene>
<dbReference type="HOGENOM" id="CLU_005249_2_0_1"/>
<dbReference type="AlphaFoldDB" id="E3Q4K6"/>
<evidence type="ECO:0000313" key="4">
    <source>
        <dbReference type="EMBL" id="EFQ26021.1"/>
    </source>
</evidence>
<dbReference type="GeneID" id="24406530"/>
<proteinExistence type="predicted"/>
<keyword evidence="5" id="KW-1185">Reference proteome</keyword>
<evidence type="ECO:0000313" key="5">
    <source>
        <dbReference type="Proteomes" id="UP000008782"/>
    </source>
</evidence>
<name>E3Q4K6_COLGM</name>
<dbReference type="VEuPathDB" id="FungiDB:GLRG_01165"/>
<evidence type="ECO:0000256" key="1">
    <source>
        <dbReference type="SAM" id="Coils"/>
    </source>
</evidence>
<dbReference type="PANTHER" id="PTHR36681">
    <property type="entry name" value="NUCLEAR GTPASE, GERMINAL CENTER-ASSOCIATED, TANDEM DUPLICATE 3"/>
    <property type="match status" value="1"/>
</dbReference>
<dbReference type="InterPro" id="IPR045063">
    <property type="entry name" value="Dynamin_N"/>
</dbReference>
<feature type="domain" description="Dynamin N-terminal" evidence="3">
    <location>
        <begin position="92"/>
        <end position="337"/>
    </location>
</feature>
<dbReference type="PANTHER" id="PTHR36681:SF3">
    <property type="entry name" value="NUCLEAR GTPASE, GERMINAL CENTER-ASSOCIATED, TANDEM DUPLICATE 3"/>
    <property type="match status" value="1"/>
</dbReference>
<dbReference type="SUPFAM" id="SSF52540">
    <property type="entry name" value="P-loop containing nucleoside triphosphate hydrolases"/>
    <property type="match status" value="1"/>
</dbReference>
<dbReference type="RefSeq" id="XP_008090041.1">
    <property type="nucleotide sequence ID" value="XM_008091850.1"/>
</dbReference>
<feature type="region of interest" description="Disordered" evidence="2">
    <location>
        <begin position="397"/>
        <end position="446"/>
    </location>
</feature>
<protein>
    <recommendedName>
        <fullName evidence="3">Dynamin N-terminal domain-containing protein</fullName>
    </recommendedName>
</protein>
<evidence type="ECO:0000259" key="3">
    <source>
        <dbReference type="Pfam" id="PF00350"/>
    </source>
</evidence>
<dbReference type="InterPro" id="IPR027417">
    <property type="entry name" value="P-loop_NTPase"/>
</dbReference>
<accession>E3Q4K6</accession>
<dbReference type="eggNOG" id="ENOG502RYNN">
    <property type="taxonomic scope" value="Eukaryota"/>
</dbReference>